<sequence length="228" mass="24942">MKLFIQSVLVASLAAGASSLAAAAEPASLALRVQHELSVLGNDGVKRDVAFSEQVYRSGDAVWIEREIPAAVQHNHHAGEQAEKGHKHLDTATAARWIARQPNGKLLVRLVSDEKRRTFEVGQGDYGNVGFDGSWPAARHLLDPALLKTMKAEGPVRDGVQTYSARRGADQLTVQWDVANQYPRLVQSRSVDGTQSKTTRVSRVALPAAAPWERARKYSHGEYSDLLD</sequence>
<proteinExistence type="predicted"/>
<reference evidence="2" key="1">
    <citation type="submission" date="2018-11" db="EMBL/GenBank/DDBJ databases">
        <title>FDA dAtabase for Regulatory Grade micrObial Sequences (FDA-ARGOS): Supporting development and validation of Infectious Disease Dx tests.</title>
        <authorList>
            <person name="Goldberg B."/>
            <person name="Campos J."/>
            <person name="Tallon L."/>
            <person name="Sadzewicz L."/>
            <person name="Zhao X."/>
            <person name="Vavikolanu K."/>
            <person name="Mehta A."/>
            <person name="Aluvathingal J."/>
            <person name="Nadendla S."/>
            <person name="Geyer C."/>
            <person name="Nandy P."/>
            <person name="Yan Y."/>
            <person name="Sichtig H."/>
        </authorList>
    </citation>
    <scope>NUCLEOTIDE SEQUENCE [LARGE SCALE GENOMIC DNA]</scope>
    <source>
        <strain evidence="2">FDAARGOS_614</strain>
        <plasmid evidence="2">unnamed1</plasmid>
    </source>
</reference>
<protein>
    <submittedName>
        <fullName evidence="1">Uncharacterized protein</fullName>
    </submittedName>
</protein>
<keyword evidence="1" id="KW-0614">Plasmid</keyword>
<evidence type="ECO:0000313" key="1">
    <source>
        <dbReference type="EMBL" id="AZG12203.1"/>
    </source>
</evidence>
<gene>
    <name evidence="1" type="ORF">EHF44_01690</name>
</gene>
<dbReference type="AlphaFoldDB" id="A0A3G8GVH9"/>
<dbReference type="Proteomes" id="UP000270411">
    <property type="component" value="Plasmid unnamed1"/>
</dbReference>
<organism evidence="1 2">
    <name type="scientific">Cupriavidus pauculus</name>
    <dbReference type="NCBI Taxonomy" id="82633"/>
    <lineage>
        <taxon>Bacteria</taxon>
        <taxon>Pseudomonadati</taxon>
        <taxon>Pseudomonadota</taxon>
        <taxon>Betaproteobacteria</taxon>
        <taxon>Burkholderiales</taxon>
        <taxon>Burkholderiaceae</taxon>
        <taxon>Cupriavidus</taxon>
    </lineage>
</organism>
<dbReference type="GeneID" id="92820690"/>
<dbReference type="OrthoDB" id="5509809at2"/>
<dbReference type="EMBL" id="CP033968">
    <property type="protein sequence ID" value="AZG12203.1"/>
    <property type="molecule type" value="Genomic_DNA"/>
</dbReference>
<dbReference type="KEGG" id="cpau:EHF44_01690"/>
<evidence type="ECO:0000313" key="2">
    <source>
        <dbReference type="Proteomes" id="UP000270411"/>
    </source>
</evidence>
<geneLocation type="plasmid" evidence="1">
    <name>unnamed1</name>
</geneLocation>
<dbReference type="RefSeq" id="WP_017510909.1">
    <property type="nucleotide sequence ID" value="NZ_BAAAED010000043.1"/>
</dbReference>
<accession>A0A3G8GVH9</accession>
<name>A0A3G8GVH9_9BURK</name>